<organism evidence="7 8">
    <name type="scientific">Leeuwenhoekiella aestuarii</name>
    <dbReference type="NCBI Taxonomy" id="2249426"/>
    <lineage>
        <taxon>Bacteria</taxon>
        <taxon>Pseudomonadati</taxon>
        <taxon>Bacteroidota</taxon>
        <taxon>Flavobacteriia</taxon>
        <taxon>Flavobacteriales</taxon>
        <taxon>Flavobacteriaceae</taxon>
        <taxon>Leeuwenhoekiella</taxon>
    </lineage>
</organism>
<gene>
    <name evidence="7" type="ORF">DSM04_105118</name>
</gene>
<comment type="caution">
    <text evidence="7">The sequence shown here is derived from an EMBL/GenBank/DDBJ whole genome shotgun (WGS) entry which is preliminary data.</text>
</comment>
<name>A0A4Q0NRB3_9FLAO</name>
<protein>
    <submittedName>
        <fullName evidence="7">RNA polymerase sigma-70 factor (ECF subfamily)</fullName>
    </submittedName>
</protein>
<evidence type="ECO:0000256" key="2">
    <source>
        <dbReference type="ARBA" id="ARBA00023015"/>
    </source>
</evidence>
<evidence type="ECO:0000256" key="3">
    <source>
        <dbReference type="ARBA" id="ARBA00023082"/>
    </source>
</evidence>
<dbReference type="GO" id="GO:0003677">
    <property type="term" value="F:DNA binding"/>
    <property type="evidence" value="ECO:0007669"/>
    <property type="project" value="UniProtKB-KW"/>
</dbReference>
<dbReference type="EMBL" id="QOVI01000005">
    <property type="protein sequence ID" value="RXG13140.1"/>
    <property type="molecule type" value="Genomic_DNA"/>
</dbReference>
<dbReference type="InterPro" id="IPR013325">
    <property type="entry name" value="RNA_pol_sigma_r2"/>
</dbReference>
<comment type="similarity">
    <text evidence="1">Belongs to the sigma-70 factor family. ECF subfamily.</text>
</comment>
<dbReference type="InterPro" id="IPR013324">
    <property type="entry name" value="RNA_pol_sigma_r3/r4-like"/>
</dbReference>
<keyword evidence="3" id="KW-0731">Sigma factor</keyword>
<sequence length="191" mass="22314">MNQREFTDIELVIKSKTGDTAAFRDLVNTYKDVSLTLACSILKDTSLAEDAVQTAFIKVFEKLKTFRQDSKFSTWLYRIVINTAYNLQKQQKIHMQIDVLSDSIFEANEKSETRVLTEEDQKKYINLALERIKSDEALILRLFYLYDHSILEIKKITGFSKSKIKVDLHRGRKNMERQLQKLLGNEITQLL</sequence>
<accession>A0A4Q0NRB3</accession>
<dbReference type="SUPFAM" id="SSF88659">
    <property type="entry name" value="Sigma3 and sigma4 domains of RNA polymerase sigma factors"/>
    <property type="match status" value="1"/>
</dbReference>
<evidence type="ECO:0000313" key="7">
    <source>
        <dbReference type="EMBL" id="RXG13140.1"/>
    </source>
</evidence>
<dbReference type="PANTHER" id="PTHR43133">
    <property type="entry name" value="RNA POLYMERASE ECF-TYPE SIGMA FACTO"/>
    <property type="match status" value="1"/>
</dbReference>
<keyword evidence="4" id="KW-0238">DNA-binding</keyword>
<dbReference type="RefSeq" id="WP_128761924.1">
    <property type="nucleotide sequence ID" value="NZ_QOVI01000005.1"/>
</dbReference>
<dbReference type="SUPFAM" id="SSF88946">
    <property type="entry name" value="Sigma2 domain of RNA polymerase sigma factors"/>
    <property type="match status" value="1"/>
</dbReference>
<evidence type="ECO:0000259" key="6">
    <source>
        <dbReference type="Pfam" id="PF04542"/>
    </source>
</evidence>
<evidence type="ECO:0000256" key="4">
    <source>
        <dbReference type="ARBA" id="ARBA00023125"/>
    </source>
</evidence>
<dbReference type="PANTHER" id="PTHR43133:SF8">
    <property type="entry name" value="RNA POLYMERASE SIGMA FACTOR HI_1459-RELATED"/>
    <property type="match status" value="1"/>
</dbReference>
<dbReference type="GO" id="GO:0016987">
    <property type="term" value="F:sigma factor activity"/>
    <property type="evidence" value="ECO:0007669"/>
    <property type="project" value="UniProtKB-KW"/>
</dbReference>
<dbReference type="InterPro" id="IPR039425">
    <property type="entry name" value="RNA_pol_sigma-70-like"/>
</dbReference>
<dbReference type="InterPro" id="IPR007627">
    <property type="entry name" value="RNA_pol_sigma70_r2"/>
</dbReference>
<dbReference type="InterPro" id="IPR036388">
    <property type="entry name" value="WH-like_DNA-bd_sf"/>
</dbReference>
<keyword evidence="5" id="KW-0804">Transcription</keyword>
<feature type="domain" description="RNA polymerase sigma-70 region 2" evidence="6">
    <location>
        <begin position="26"/>
        <end position="91"/>
    </location>
</feature>
<keyword evidence="2" id="KW-0805">Transcription regulation</keyword>
<dbReference type="NCBIfam" id="TIGR02937">
    <property type="entry name" value="sigma70-ECF"/>
    <property type="match status" value="1"/>
</dbReference>
<dbReference type="InterPro" id="IPR014284">
    <property type="entry name" value="RNA_pol_sigma-70_dom"/>
</dbReference>
<evidence type="ECO:0000256" key="1">
    <source>
        <dbReference type="ARBA" id="ARBA00010641"/>
    </source>
</evidence>
<dbReference type="OrthoDB" id="1027298at2"/>
<evidence type="ECO:0000256" key="5">
    <source>
        <dbReference type="ARBA" id="ARBA00023163"/>
    </source>
</evidence>
<dbReference type="AlphaFoldDB" id="A0A4Q0NRB3"/>
<reference evidence="7 8" key="1">
    <citation type="submission" date="2018-07" db="EMBL/GenBank/DDBJ databases">
        <title>Leeuwenhoekiella genomics.</title>
        <authorList>
            <person name="Tahon G."/>
            <person name="Willems A."/>
        </authorList>
    </citation>
    <scope>NUCLEOTIDE SEQUENCE [LARGE SCALE GENOMIC DNA]</scope>
    <source>
        <strain evidence="7 8">R-50232</strain>
    </source>
</reference>
<dbReference type="GO" id="GO:0006352">
    <property type="term" value="P:DNA-templated transcription initiation"/>
    <property type="evidence" value="ECO:0007669"/>
    <property type="project" value="InterPro"/>
</dbReference>
<keyword evidence="8" id="KW-1185">Reference proteome</keyword>
<proteinExistence type="inferred from homology"/>
<dbReference type="Proteomes" id="UP000289821">
    <property type="component" value="Unassembled WGS sequence"/>
</dbReference>
<evidence type="ECO:0000313" key="8">
    <source>
        <dbReference type="Proteomes" id="UP000289821"/>
    </source>
</evidence>
<dbReference type="Pfam" id="PF04542">
    <property type="entry name" value="Sigma70_r2"/>
    <property type="match status" value="1"/>
</dbReference>
<dbReference type="Gene3D" id="1.10.1740.10">
    <property type="match status" value="1"/>
</dbReference>
<dbReference type="Gene3D" id="1.10.10.10">
    <property type="entry name" value="Winged helix-like DNA-binding domain superfamily/Winged helix DNA-binding domain"/>
    <property type="match status" value="1"/>
</dbReference>